<feature type="transmembrane region" description="Helical" evidence="7">
    <location>
        <begin position="199"/>
        <end position="219"/>
    </location>
</feature>
<dbReference type="InterPro" id="IPR017900">
    <property type="entry name" value="4Fe4S_Fe_S_CS"/>
</dbReference>
<dbReference type="Gene3D" id="2.60.40.10">
    <property type="entry name" value="Immunoglobulins"/>
    <property type="match status" value="1"/>
</dbReference>
<proteinExistence type="predicted"/>
<dbReference type="AlphaFoldDB" id="A0A4R3N9Z9"/>
<gene>
    <name evidence="9" type="ORF">EDC35_101132</name>
</gene>
<keyword evidence="7" id="KW-0812">Transmembrane</keyword>
<dbReference type="InterPro" id="IPR051684">
    <property type="entry name" value="Electron_Trans/Redox"/>
</dbReference>
<dbReference type="EMBL" id="SMAO01000001">
    <property type="protein sequence ID" value="TCT23819.1"/>
    <property type="molecule type" value="Genomic_DNA"/>
</dbReference>
<keyword evidence="10" id="KW-1185">Reference proteome</keyword>
<name>A0A4R3N9Z9_9GAMM</name>
<dbReference type="PANTHER" id="PTHR30176:SF3">
    <property type="entry name" value="FERREDOXIN-TYPE PROTEIN NAPH"/>
    <property type="match status" value="1"/>
</dbReference>
<evidence type="ECO:0000256" key="4">
    <source>
        <dbReference type="ARBA" id="ARBA00022982"/>
    </source>
</evidence>
<keyword evidence="2" id="KW-0004">4Fe-4S</keyword>
<comment type="caution">
    <text evidence="9">The sequence shown here is derived from an EMBL/GenBank/DDBJ whole genome shotgun (WGS) entry which is preliminary data.</text>
</comment>
<evidence type="ECO:0000256" key="3">
    <source>
        <dbReference type="ARBA" id="ARBA00022723"/>
    </source>
</evidence>
<keyword evidence="3" id="KW-0479">Metal-binding</keyword>
<dbReference type="PROSITE" id="PS51379">
    <property type="entry name" value="4FE4S_FER_2"/>
    <property type="match status" value="1"/>
</dbReference>
<dbReference type="GO" id="GO:0046872">
    <property type="term" value="F:metal ion binding"/>
    <property type="evidence" value="ECO:0007669"/>
    <property type="project" value="UniProtKB-KW"/>
</dbReference>
<keyword evidence="7" id="KW-0472">Membrane</keyword>
<evidence type="ECO:0000256" key="2">
    <source>
        <dbReference type="ARBA" id="ARBA00022485"/>
    </source>
</evidence>
<dbReference type="SUPFAM" id="SSF54862">
    <property type="entry name" value="4Fe-4S ferredoxins"/>
    <property type="match status" value="1"/>
</dbReference>
<dbReference type="InterPro" id="IPR032879">
    <property type="entry name" value="FixG_C"/>
</dbReference>
<feature type="transmembrane region" description="Helical" evidence="7">
    <location>
        <begin position="45"/>
        <end position="62"/>
    </location>
</feature>
<feature type="transmembrane region" description="Helical" evidence="7">
    <location>
        <begin position="165"/>
        <end position="183"/>
    </location>
</feature>
<feature type="domain" description="4Fe-4S ferredoxin-type" evidence="8">
    <location>
        <begin position="264"/>
        <end position="291"/>
    </location>
</feature>
<keyword evidence="1" id="KW-0813">Transport</keyword>
<keyword evidence="5" id="KW-0408">Iron</keyword>
<dbReference type="GO" id="GO:0005886">
    <property type="term" value="C:plasma membrane"/>
    <property type="evidence" value="ECO:0007669"/>
    <property type="project" value="TreeGrafter"/>
</dbReference>
<evidence type="ECO:0000313" key="10">
    <source>
        <dbReference type="Proteomes" id="UP000295717"/>
    </source>
</evidence>
<evidence type="ECO:0000256" key="7">
    <source>
        <dbReference type="SAM" id="Phobius"/>
    </source>
</evidence>
<evidence type="ECO:0000256" key="5">
    <source>
        <dbReference type="ARBA" id="ARBA00023004"/>
    </source>
</evidence>
<evidence type="ECO:0000313" key="9">
    <source>
        <dbReference type="EMBL" id="TCT23819.1"/>
    </source>
</evidence>
<dbReference type="NCBIfam" id="TIGR02745">
    <property type="entry name" value="ccoG_rdxA_fixG"/>
    <property type="match status" value="1"/>
</dbReference>
<dbReference type="InterPro" id="IPR014116">
    <property type="entry name" value="Cyt_c_oxidase_cbb3_FixG"/>
</dbReference>
<accession>A0A4R3N9Z9</accession>
<reference evidence="9 10" key="1">
    <citation type="submission" date="2019-03" db="EMBL/GenBank/DDBJ databases">
        <title>Genomic Encyclopedia of Type Strains, Phase IV (KMG-IV): sequencing the most valuable type-strain genomes for metagenomic binning, comparative biology and taxonomic classification.</title>
        <authorList>
            <person name="Goeker M."/>
        </authorList>
    </citation>
    <scope>NUCLEOTIDE SEQUENCE [LARGE SCALE GENOMIC DNA]</scope>
    <source>
        <strain evidence="9 10">DSM 13587</strain>
    </source>
</reference>
<dbReference type="GO" id="GO:0051539">
    <property type="term" value="F:4 iron, 4 sulfur cluster binding"/>
    <property type="evidence" value="ECO:0007669"/>
    <property type="project" value="UniProtKB-KW"/>
</dbReference>
<dbReference type="Pfam" id="PF13746">
    <property type="entry name" value="Fer4_18"/>
    <property type="match status" value="1"/>
</dbReference>
<dbReference type="PROSITE" id="PS00198">
    <property type="entry name" value="4FE4S_FER_1"/>
    <property type="match status" value="1"/>
</dbReference>
<keyword evidence="6" id="KW-0411">Iron-sulfur</keyword>
<feature type="transmembrane region" description="Helical" evidence="7">
    <location>
        <begin position="342"/>
        <end position="364"/>
    </location>
</feature>
<evidence type="ECO:0000256" key="6">
    <source>
        <dbReference type="ARBA" id="ARBA00023014"/>
    </source>
</evidence>
<dbReference type="Pfam" id="PF12801">
    <property type="entry name" value="Fer4_5"/>
    <property type="match status" value="1"/>
</dbReference>
<evidence type="ECO:0000256" key="1">
    <source>
        <dbReference type="ARBA" id="ARBA00022448"/>
    </source>
</evidence>
<dbReference type="PANTHER" id="PTHR30176">
    <property type="entry name" value="FERREDOXIN-TYPE PROTEIN NAPH"/>
    <property type="match status" value="1"/>
</dbReference>
<dbReference type="InterPro" id="IPR017896">
    <property type="entry name" value="4Fe4S_Fe-S-bd"/>
</dbReference>
<organism evidence="9 10">
    <name type="scientific">Thiobaca trueperi</name>
    <dbReference type="NCBI Taxonomy" id="127458"/>
    <lineage>
        <taxon>Bacteria</taxon>
        <taxon>Pseudomonadati</taxon>
        <taxon>Pseudomonadota</taxon>
        <taxon>Gammaproteobacteria</taxon>
        <taxon>Chromatiales</taxon>
        <taxon>Chromatiaceae</taxon>
        <taxon>Thiobaca</taxon>
    </lineage>
</organism>
<keyword evidence="7" id="KW-1133">Transmembrane helix</keyword>
<feature type="transmembrane region" description="Helical" evidence="7">
    <location>
        <begin position="91"/>
        <end position="112"/>
    </location>
</feature>
<evidence type="ECO:0000259" key="8">
    <source>
        <dbReference type="PROSITE" id="PS51379"/>
    </source>
</evidence>
<dbReference type="Proteomes" id="UP000295717">
    <property type="component" value="Unassembled WGS sequence"/>
</dbReference>
<sequence>MITSKHDAPHPSAVDDLYDEADHWHVNTGGQTIHAKRIEGRWRRIKWLTASVWLIYFLGPYLRWDGQQAVLFDIPNRQYHLFSTTVLPQDFWMLSLLLLFFAILLAVVTALVGRVWCGFFCFQTVWTDIYTLIEEKLEGPPPARRKLDQSPISLDKLRLKAIKHALWLLIGFLTGFSFVSWFTDAPTLWTTFFVGEANGAAYITVALFTVGTYVLAGFLREQTCFWLCPYARIQGVMLDTTTIVPTYDRARGEPRGRVRRDVAGEGRASGDCVDCNQCVAVCPTGIDIRHGQQEGCITCALCLDACDQVMDKVGRPRGLIRYASLDELEGRPVRNLLRRPRVWVYSTILLLSLSGILYGLTAIAPLELKALHERAPLYVLLSDGSIQNRYTLKILNKSPERLAVTIRVSGHDDLTLVDAGKPVMTEPGGVTPTTVFVRIPKRALAAEQQGIVFHAEAIRDTGLRVEAERESVFVGPRP</sequence>
<dbReference type="InterPro" id="IPR013783">
    <property type="entry name" value="Ig-like_fold"/>
</dbReference>
<protein>
    <submittedName>
        <fullName evidence="9">Cytochrome c oxidase accessory protein FixG</fullName>
    </submittedName>
</protein>
<keyword evidence="4" id="KW-0249">Electron transport</keyword>
<dbReference type="Pfam" id="PF11614">
    <property type="entry name" value="FixG_C"/>
    <property type="match status" value="1"/>
</dbReference>